<sequence length="203" mass="23373">MRTELSKVMEIIKLGEKLKYELRHSWLSNGRRESVAEHTWRVALMAVLISPKLSVEINMEKLLKMIIIHDLVEAEAGDIPAFETLNNASIKSKKRENEIKAIMNIRDTLGGEVGEEIYELWMDFEDKASIEAQVANAFDKLEAQIQHNESDISTWLQIEHSMSFRLGRHCEFSQELVILKDLIQDEAEQKLNKAGIEADRLKI</sequence>
<evidence type="ECO:0000313" key="9">
    <source>
        <dbReference type="EMBL" id="TYS00338.1"/>
    </source>
</evidence>
<evidence type="ECO:0000313" key="10">
    <source>
        <dbReference type="Proteomes" id="UP000325182"/>
    </source>
</evidence>
<dbReference type="SMART" id="SM00471">
    <property type="entry name" value="HDc"/>
    <property type="match status" value="1"/>
</dbReference>
<dbReference type="GO" id="GO:0005737">
    <property type="term" value="C:cytoplasm"/>
    <property type="evidence" value="ECO:0007669"/>
    <property type="project" value="TreeGrafter"/>
</dbReference>
<keyword evidence="7" id="KW-0378">Hydrolase</keyword>
<dbReference type="PANTHER" id="PTHR11845">
    <property type="entry name" value="5'-DEOXYNUCLEOTIDASE HDDC2"/>
    <property type="match status" value="1"/>
</dbReference>
<reference evidence="9 10" key="1">
    <citation type="submission" date="2019-08" db="EMBL/GenBank/DDBJ databases">
        <title>Bacillus genomes from the desert of Cuatro Cienegas, Coahuila.</title>
        <authorList>
            <person name="Olmedo-Alvarez G."/>
        </authorList>
    </citation>
    <scope>NUCLEOTIDE SEQUENCE [LARGE SCALE GENOMIC DNA]</scope>
    <source>
        <strain evidence="9 10">CH128b_4D</strain>
    </source>
</reference>
<comment type="subunit">
    <text evidence="4">Homodimer.</text>
</comment>
<dbReference type="InterPro" id="IPR039356">
    <property type="entry name" value="YfbR/HDDC2"/>
</dbReference>
<evidence type="ECO:0000256" key="7">
    <source>
        <dbReference type="ARBA" id="ARBA00022801"/>
    </source>
</evidence>
<dbReference type="SUPFAM" id="SSF109604">
    <property type="entry name" value="HD-domain/PDEase-like"/>
    <property type="match status" value="1"/>
</dbReference>
<protein>
    <recommendedName>
        <fullName evidence="5">5'-deoxynucleotidase</fullName>
        <ecNumber evidence="5">3.1.3.89</ecNumber>
    </recommendedName>
</protein>
<evidence type="ECO:0000256" key="6">
    <source>
        <dbReference type="ARBA" id="ARBA00022723"/>
    </source>
</evidence>
<dbReference type="GO" id="GO:0002953">
    <property type="term" value="F:5'-deoxynucleotidase activity"/>
    <property type="evidence" value="ECO:0007669"/>
    <property type="project" value="UniProtKB-EC"/>
</dbReference>
<evidence type="ECO:0000256" key="5">
    <source>
        <dbReference type="ARBA" id="ARBA00012964"/>
    </source>
</evidence>
<dbReference type="RefSeq" id="WP_148953413.1">
    <property type="nucleotide sequence ID" value="NZ_VTEG01000003.1"/>
</dbReference>
<accession>A0A5D4MFQ9</accession>
<evidence type="ECO:0000256" key="4">
    <source>
        <dbReference type="ARBA" id="ARBA00011738"/>
    </source>
</evidence>
<comment type="caution">
    <text evidence="9">The sequence shown here is derived from an EMBL/GenBank/DDBJ whole genome shotgun (WGS) entry which is preliminary data.</text>
</comment>
<dbReference type="Pfam" id="PF13023">
    <property type="entry name" value="HD_3"/>
    <property type="match status" value="1"/>
</dbReference>
<gene>
    <name evidence="9" type="ORF">FZC84_07290</name>
</gene>
<dbReference type="EC" id="3.1.3.89" evidence="5"/>
<name>A0A5D4MFQ9_9BACI</name>
<organism evidence="9 10">
    <name type="scientific">Rossellomorea vietnamensis</name>
    <dbReference type="NCBI Taxonomy" id="218284"/>
    <lineage>
        <taxon>Bacteria</taxon>
        <taxon>Bacillati</taxon>
        <taxon>Bacillota</taxon>
        <taxon>Bacilli</taxon>
        <taxon>Bacillales</taxon>
        <taxon>Bacillaceae</taxon>
        <taxon>Rossellomorea</taxon>
    </lineage>
</organism>
<evidence type="ECO:0000256" key="3">
    <source>
        <dbReference type="ARBA" id="ARBA00001941"/>
    </source>
</evidence>
<dbReference type="GO" id="GO:0046872">
    <property type="term" value="F:metal ion binding"/>
    <property type="evidence" value="ECO:0007669"/>
    <property type="project" value="UniProtKB-KW"/>
</dbReference>
<dbReference type="Proteomes" id="UP000325182">
    <property type="component" value="Unassembled WGS sequence"/>
</dbReference>
<evidence type="ECO:0000259" key="8">
    <source>
        <dbReference type="SMART" id="SM00471"/>
    </source>
</evidence>
<proteinExistence type="predicted"/>
<evidence type="ECO:0000256" key="2">
    <source>
        <dbReference type="ARBA" id="ARBA00001936"/>
    </source>
</evidence>
<dbReference type="InterPro" id="IPR006674">
    <property type="entry name" value="HD_domain"/>
</dbReference>
<comment type="cofactor">
    <cofactor evidence="2">
        <name>Mn(2+)</name>
        <dbReference type="ChEBI" id="CHEBI:29035"/>
    </cofactor>
</comment>
<dbReference type="EMBL" id="VTEG01000003">
    <property type="protein sequence ID" value="TYS00338.1"/>
    <property type="molecule type" value="Genomic_DNA"/>
</dbReference>
<feature type="domain" description="HD/PDEase" evidence="8">
    <location>
        <begin position="31"/>
        <end position="153"/>
    </location>
</feature>
<comment type="cofactor">
    <cofactor evidence="3">
        <name>Co(2+)</name>
        <dbReference type="ChEBI" id="CHEBI:48828"/>
    </cofactor>
</comment>
<keyword evidence="6" id="KW-0479">Metal-binding</keyword>
<dbReference type="Gene3D" id="1.10.3210.10">
    <property type="entry name" value="Hypothetical protein af1432"/>
    <property type="match status" value="1"/>
</dbReference>
<dbReference type="PANTHER" id="PTHR11845:SF13">
    <property type="entry name" value="5'-DEOXYNUCLEOTIDASE HDDC2"/>
    <property type="match status" value="1"/>
</dbReference>
<dbReference type="InterPro" id="IPR003607">
    <property type="entry name" value="HD/PDEase_dom"/>
</dbReference>
<comment type="catalytic activity">
    <reaction evidence="1">
        <text>a 2'-deoxyribonucleoside 5'-phosphate + H2O = a 2'-deoxyribonucleoside + phosphate</text>
        <dbReference type="Rhea" id="RHEA:36167"/>
        <dbReference type="ChEBI" id="CHEBI:15377"/>
        <dbReference type="ChEBI" id="CHEBI:18274"/>
        <dbReference type="ChEBI" id="CHEBI:43474"/>
        <dbReference type="ChEBI" id="CHEBI:65317"/>
        <dbReference type="EC" id="3.1.3.89"/>
    </reaction>
</comment>
<evidence type="ECO:0000256" key="1">
    <source>
        <dbReference type="ARBA" id="ARBA00001638"/>
    </source>
</evidence>
<dbReference type="AlphaFoldDB" id="A0A5D4MFQ9"/>